<organism evidence="7 8">
    <name type="scientific">Pendulispora rubella</name>
    <dbReference type="NCBI Taxonomy" id="2741070"/>
    <lineage>
        <taxon>Bacteria</taxon>
        <taxon>Pseudomonadati</taxon>
        <taxon>Myxococcota</taxon>
        <taxon>Myxococcia</taxon>
        <taxon>Myxococcales</taxon>
        <taxon>Sorangiineae</taxon>
        <taxon>Pendulisporaceae</taxon>
        <taxon>Pendulispora</taxon>
    </lineage>
</organism>
<dbReference type="EMBL" id="CP089983">
    <property type="protein sequence ID" value="WXB05629.1"/>
    <property type="molecule type" value="Genomic_DNA"/>
</dbReference>
<feature type="transmembrane region" description="Helical" evidence="6">
    <location>
        <begin position="67"/>
        <end position="87"/>
    </location>
</feature>
<keyword evidence="3 6" id="KW-0812">Transmembrane</keyword>
<proteinExistence type="inferred from homology"/>
<comment type="subcellular location">
    <subcellularLocation>
        <location evidence="1">Cell membrane</location>
        <topology evidence="1">Multi-pass membrane protein</topology>
    </subcellularLocation>
</comment>
<dbReference type="InterPro" id="IPR006214">
    <property type="entry name" value="Bax_inhibitor_1-related"/>
</dbReference>
<feature type="transmembrane region" description="Helical" evidence="6">
    <location>
        <begin position="26"/>
        <end position="47"/>
    </location>
</feature>
<reference evidence="7" key="1">
    <citation type="submission" date="2021-12" db="EMBL/GenBank/DDBJ databases">
        <title>Discovery of the Pendulisporaceae a myxobacterial family with distinct sporulation behavior and unique specialized metabolism.</title>
        <authorList>
            <person name="Garcia R."/>
            <person name="Popoff A."/>
            <person name="Bader C.D."/>
            <person name="Loehr J."/>
            <person name="Walesch S."/>
            <person name="Walt C."/>
            <person name="Boldt J."/>
            <person name="Bunk B."/>
            <person name="Haeckl F.J.F.P.J."/>
            <person name="Gunesch A.P."/>
            <person name="Birkelbach J."/>
            <person name="Nuebel U."/>
            <person name="Pietschmann T."/>
            <person name="Bach T."/>
            <person name="Mueller R."/>
        </authorList>
    </citation>
    <scope>NUCLEOTIDE SEQUENCE</scope>
    <source>
        <strain evidence="7">MSr11367</strain>
    </source>
</reference>
<dbReference type="RefSeq" id="WP_394835275.1">
    <property type="nucleotide sequence ID" value="NZ_CP089929.1"/>
</dbReference>
<evidence type="ECO:0000256" key="1">
    <source>
        <dbReference type="ARBA" id="ARBA00004651"/>
    </source>
</evidence>
<evidence type="ECO:0000256" key="4">
    <source>
        <dbReference type="ARBA" id="ARBA00022989"/>
    </source>
</evidence>
<sequence>MNQYSRSYGAAQVRSPESVASYLRRVYLLFTGGVFFAIAGALGALYLGEPTVLHGRGGVALELPPLVAFGMQHWIMMLIMYIGAFFAASALRMRPGINVVALFGYTTITGIFLAPTLFYAQLMASQGATLDASPVRDAFLLTGLAFTGLSGYVLVSRKDFSFLGAALNMGFWVILGAMILGIFLHSAVFQLAIASVGVLLFSGYILYDTSRMLHDRSENDAVGAALRLFLNVVNLFLFLLRILSSSRER</sequence>
<evidence type="ECO:0000256" key="2">
    <source>
        <dbReference type="ARBA" id="ARBA00022475"/>
    </source>
</evidence>
<dbReference type="PANTHER" id="PTHR23291:SF115">
    <property type="entry name" value="MODULATOR OF FTSH PROTEASE YCCA"/>
    <property type="match status" value="1"/>
</dbReference>
<evidence type="ECO:0000313" key="7">
    <source>
        <dbReference type="EMBL" id="WXB05629.1"/>
    </source>
</evidence>
<keyword evidence="4 6" id="KW-1133">Transmembrane helix</keyword>
<dbReference type="Pfam" id="PF01027">
    <property type="entry name" value="Bax1-I"/>
    <property type="match status" value="1"/>
</dbReference>
<evidence type="ECO:0000256" key="5">
    <source>
        <dbReference type="ARBA" id="ARBA00023136"/>
    </source>
</evidence>
<gene>
    <name evidence="7" type="ORF">LVJ94_53140</name>
</gene>
<keyword evidence="5 6" id="KW-0472">Membrane</keyword>
<evidence type="ECO:0000256" key="3">
    <source>
        <dbReference type="ARBA" id="ARBA00022692"/>
    </source>
</evidence>
<feature type="transmembrane region" description="Helical" evidence="6">
    <location>
        <begin position="138"/>
        <end position="155"/>
    </location>
</feature>
<feature type="transmembrane region" description="Helical" evidence="6">
    <location>
        <begin position="189"/>
        <end position="207"/>
    </location>
</feature>
<dbReference type="CDD" id="cd10432">
    <property type="entry name" value="BI-1-like_bacterial"/>
    <property type="match status" value="1"/>
</dbReference>
<feature type="transmembrane region" description="Helical" evidence="6">
    <location>
        <begin position="99"/>
        <end position="118"/>
    </location>
</feature>
<name>A0ABZ2L3Y5_9BACT</name>
<comment type="similarity">
    <text evidence="6">Belongs to the BI1 family.</text>
</comment>
<accession>A0ABZ2L3Y5</accession>
<dbReference type="Proteomes" id="UP001374803">
    <property type="component" value="Chromosome"/>
</dbReference>
<keyword evidence="2" id="KW-1003">Cell membrane</keyword>
<feature type="transmembrane region" description="Helical" evidence="6">
    <location>
        <begin position="162"/>
        <end position="183"/>
    </location>
</feature>
<protein>
    <submittedName>
        <fullName evidence="7">Bax inhibitor-1/YccA family protein</fullName>
    </submittedName>
</protein>
<keyword evidence="8" id="KW-1185">Reference proteome</keyword>
<feature type="transmembrane region" description="Helical" evidence="6">
    <location>
        <begin position="228"/>
        <end position="244"/>
    </location>
</feature>
<evidence type="ECO:0000313" key="8">
    <source>
        <dbReference type="Proteomes" id="UP001374803"/>
    </source>
</evidence>
<dbReference type="PANTHER" id="PTHR23291">
    <property type="entry name" value="BAX INHIBITOR-RELATED"/>
    <property type="match status" value="1"/>
</dbReference>
<evidence type="ECO:0000256" key="6">
    <source>
        <dbReference type="RuleBase" id="RU004379"/>
    </source>
</evidence>